<evidence type="ECO:0000313" key="2">
    <source>
        <dbReference type="EMBL" id="KAA8714696.1"/>
    </source>
</evidence>
<dbReference type="Pfam" id="PF01047">
    <property type="entry name" value="MarR"/>
    <property type="match status" value="1"/>
</dbReference>
<dbReference type="OrthoDB" id="8588347at2"/>
<dbReference type="SMART" id="SM00347">
    <property type="entry name" value="HTH_MARR"/>
    <property type="match status" value="1"/>
</dbReference>
<name>A0A5M9R474_9GAMM</name>
<dbReference type="GO" id="GO:0003700">
    <property type="term" value="F:DNA-binding transcription factor activity"/>
    <property type="evidence" value="ECO:0007669"/>
    <property type="project" value="InterPro"/>
</dbReference>
<evidence type="ECO:0000313" key="3">
    <source>
        <dbReference type="Proteomes" id="UP000322181"/>
    </source>
</evidence>
<dbReference type="AlphaFoldDB" id="A0A5M9R474"/>
<accession>A0A5M9R474</accession>
<dbReference type="EMBL" id="VXKB01000003">
    <property type="protein sequence ID" value="KAA8714696.1"/>
    <property type="molecule type" value="Genomic_DNA"/>
</dbReference>
<dbReference type="GO" id="GO:0006950">
    <property type="term" value="P:response to stress"/>
    <property type="evidence" value="ECO:0007669"/>
    <property type="project" value="TreeGrafter"/>
</dbReference>
<sequence length="145" mass="16711">MHESLLIALLQAREVVLGYFRPTLKAHQLTEQQWRIIRILAKTPSLDFHILAQKSCILRPSLTGILTRMEKAGIIHRMKPLSDQRKLYLSLTEEGIALYHRVQAEVEVGYQALEEQFTPEKVEQLYALLDDLIALPQRNNENGQP</sequence>
<dbReference type="InterPro" id="IPR036390">
    <property type="entry name" value="WH_DNA-bd_sf"/>
</dbReference>
<dbReference type="PANTHER" id="PTHR33164">
    <property type="entry name" value="TRANSCRIPTIONAL REGULATOR, MARR FAMILY"/>
    <property type="match status" value="1"/>
</dbReference>
<dbReference type="GO" id="GO:0003677">
    <property type="term" value="F:DNA binding"/>
    <property type="evidence" value="ECO:0007669"/>
    <property type="project" value="InterPro"/>
</dbReference>
<dbReference type="PRINTS" id="PR00598">
    <property type="entry name" value="HTHMARR"/>
</dbReference>
<dbReference type="Proteomes" id="UP000322181">
    <property type="component" value="Unassembled WGS sequence"/>
</dbReference>
<dbReference type="Gene3D" id="1.10.10.10">
    <property type="entry name" value="Winged helix-like DNA-binding domain superfamily/Winged helix DNA-binding domain"/>
    <property type="match status" value="1"/>
</dbReference>
<protein>
    <submittedName>
        <fullName evidence="2">Homoprotocatechuate degradation operon regulator HpaR</fullName>
    </submittedName>
</protein>
<proteinExistence type="predicted"/>
<dbReference type="RefSeq" id="WP_067368327.1">
    <property type="nucleotide sequence ID" value="NZ_BAAAFS010000003.1"/>
</dbReference>
<dbReference type="GO" id="GO:0045892">
    <property type="term" value="P:negative regulation of DNA-templated transcription"/>
    <property type="evidence" value="ECO:0007669"/>
    <property type="project" value="InterPro"/>
</dbReference>
<dbReference type="NCBIfam" id="TIGR02337">
    <property type="entry name" value="HpaR"/>
    <property type="match status" value="1"/>
</dbReference>
<dbReference type="PANTHER" id="PTHR33164:SF13">
    <property type="entry name" value="4-HYDROXYPHENYLACETATE CATABOLISM PROTEIN"/>
    <property type="match status" value="1"/>
</dbReference>
<dbReference type="InterPro" id="IPR036388">
    <property type="entry name" value="WH-like_DNA-bd_sf"/>
</dbReference>
<organism evidence="2 3">
    <name type="scientific">Morganella psychrotolerans</name>
    <dbReference type="NCBI Taxonomy" id="368603"/>
    <lineage>
        <taxon>Bacteria</taxon>
        <taxon>Pseudomonadati</taxon>
        <taxon>Pseudomonadota</taxon>
        <taxon>Gammaproteobacteria</taxon>
        <taxon>Enterobacterales</taxon>
        <taxon>Morganellaceae</taxon>
        <taxon>Morganella</taxon>
    </lineage>
</organism>
<reference evidence="2 3" key="1">
    <citation type="submission" date="2019-09" db="EMBL/GenBank/DDBJ databases">
        <title>Draft genome sequence of various Type strains from the CCUG.</title>
        <authorList>
            <person name="Pineiro-Iglesias B."/>
            <person name="Tunovic T."/>
            <person name="Unosson C."/>
            <person name="Inganas E."/>
            <person name="Ohlen M."/>
            <person name="Cardew S."/>
            <person name="Jensie-Markopoulos S."/>
            <person name="Salva-Serra F."/>
            <person name="Jaen-Luchoro D."/>
            <person name="Karlsson R."/>
            <person name="Svensson-Stadler L."/>
            <person name="Chun J."/>
            <person name="Moore E."/>
        </authorList>
    </citation>
    <scope>NUCLEOTIDE SEQUENCE [LARGE SCALE GENOMIC DNA]</scope>
    <source>
        <strain evidence="2 3">CCUG 53682T</strain>
    </source>
</reference>
<gene>
    <name evidence="2" type="primary">hpaR</name>
    <name evidence="2" type="ORF">F4V73_12680</name>
</gene>
<dbReference type="SUPFAM" id="SSF46785">
    <property type="entry name" value="Winged helix' DNA-binding domain"/>
    <property type="match status" value="1"/>
</dbReference>
<evidence type="ECO:0000259" key="1">
    <source>
        <dbReference type="PROSITE" id="PS50995"/>
    </source>
</evidence>
<dbReference type="InterPro" id="IPR039422">
    <property type="entry name" value="MarR/SlyA-like"/>
</dbReference>
<dbReference type="PROSITE" id="PS50995">
    <property type="entry name" value="HTH_MARR_2"/>
    <property type="match status" value="1"/>
</dbReference>
<feature type="domain" description="HTH marR-type" evidence="1">
    <location>
        <begin position="2"/>
        <end position="134"/>
    </location>
</feature>
<dbReference type="InterPro" id="IPR000835">
    <property type="entry name" value="HTH_MarR-typ"/>
</dbReference>
<dbReference type="InterPro" id="IPR012712">
    <property type="entry name" value="HpaR/FarR"/>
</dbReference>
<comment type="caution">
    <text evidence="2">The sequence shown here is derived from an EMBL/GenBank/DDBJ whole genome shotgun (WGS) entry which is preliminary data.</text>
</comment>